<evidence type="ECO:0000259" key="2">
    <source>
        <dbReference type="PROSITE" id="PS52045"/>
    </source>
</evidence>
<proteinExistence type="predicted"/>
<accession>A0A9Q0D0J4</accession>
<dbReference type="Gene3D" id="3.90.1320.10">
    <property type="entry name" value="Outer-capsid protein sigma 3, large lobe"/>
    <property type="match status" value="1"/>
</dbReference>
<dbReference type="Proteomes" id="UP001151287">
    <property type="component" value="Unassembled WGS sequence"/>
</dbReference>
<dbReference type="OrthoDB" id="581543at2759"/>
<evidence type="ECO:0000313" key="3">
    <source>
        <dbReference type="EMBL" id="KAJ1703636.1"/>
    </source>
</evidence>
<comment type="caution">
    <text evidence="3">The sequence shown here is derived from an EMBL/GenBank/DDBJ whole genome shotgun (WGS) entry which is preliminary data.</text>
</comment>
<evidence type="ECO:0000256" key="1">
    <source>
        <dbReference type="SAM" id="SignalP"/>
    </source>
</evidence>
<feature type="domain" description="Neprosin PEP catalytic" evidence="2">
    <location>
        <begin position="72"/>
        <end position="316"/>
    </location>
</feature>
<name>A0A9Q0D0J4_9POAL</name>
<organism evidence="3 4">
    <name type="scientific">Rhynchospora breviuscula</name>
    <dbReference type="NCBI Taxonomy" id="2022672"/>
    <lineage>
        <taxon>Eukaryota</taxon>
        <taxon>Viridiplantae</taxon>
        <taxon>Streptophyta</taxon>
        <taxon>Embryophyta</taxon>
        <taxon>Tracheophyta</taxon>
        <taxon>Spermatophyta</taxon>
        <taxon>Magnoliopsida</taxon>
        <taxon>Liliopsida</taxon>
        <taxon>Poales</taxon>
        <taxon>Cyperaceae</taxon>
        <taxon>Cyperoideae</taxon>
        <taxon>Rhynchosporeae</taxon>
        <taxon>Rhynchospora</taxon>
    </lineage>
</organism>
<dbReference type="AlphaFoldDB" id="A0A9Q0D0J4"/>
<feature type="signal peptide" evidence="1">
    <location>
        <begin position="1"/>
        <end position="25"/>
    </location>
</feature>
<dbReference type="InterPro" id="IPR004314">
    <property type="entry name" value="Neprosin"/>
</dbReference>
<keyword evidence="4" id="KW-1185">Reference proteome</keyword>
<gene>
    <name evidence="3" type="ORF">LUZ63_003415</name>
</gene>
<dbReference type="Pfam" id="PF03080">
    <property type="entry name" value="Neprosin"/>
    <property type="match status" value="1"/>
</dbReference>
<keyword evidence="1" id="KW-0732">Signal</keyword>
<dbReference type="EMBL" id="JAMQYH010000001">
    <property type="protein sequence ID" value="KAJ1703636.1"/>
    <property type="molecule type" value="Genomic_DNA"/>
</dbReference>
<evidence type="ECO:0000313" key="4">
    <source>
        <dbReference type="Proteomes" id="UP001151287"/>
    </source>
</evidence>
<dbReference type="PANTHER" id="PTHR31589:SF24">
    <property type="entry name" value="OS07G0205500 PROTEIN"/>
    <property type="match status" value="1"/>
</dbReference>
<sequence>MALLKRLSYFVAAFFVLLVQKKVNARELHGQAVKKGSLEPATLFGKKSEFERAVSALMNPEFHVDESLGGQDYTNNWAVYVAGATEPVKFAGATAKQVVYGVPNLKAGQISAAIVSVANRGGGGSLDTQNFIMAGWLVSPGDYGDTRTHFFTYWTADGSRNTGCLDMRCWGFILANNSQLIPGAVIDNYYDISIKIFKDQNTGDWWLHYGQGDNLTPMGYFSKWIFTSLQQDATELQFGGLVSFNSSYTSPPMGSGNFPSKGEPAAASFKGVRFVDANGLKTPVTDIRYNVNNDKCYDLGKFVFDHFLYGGPGGCK</sequence>
<feature type="chain" id="PRO_5040390577" description="Neprosin PEP catalytic domain-containing protein" evidence="1">
    <location>
        <begin position="26"/>
        <end position="316"/>
    </location>
</feature>
<dbReference type="PROSITE" id="PS52045">
    <property type="entry name" value="NEPROSIN_PEP_CD"/>
    <property type="match status" value="1"/>
</dbReference>
<protein>
    <recommendedName>
        <fullName evidence="2">Neprosin PEP catalytic domain-containing protein</fullName>
    </recommendedName>
</protein>
<reference evidence="3" key="1">
    <citation type="journal article" date="2022" name="Cell">
        <title>Repeat-based holocentromeres influence genome architecture and karyotype evolution.</title>
        <authorList>
            <person name="Hofstatter P.G."/>
            <person name="Thangavel G."/>
            <person name="Lux T."/>
            <person name="Neumann P."/>
            <person name="Vondrak T."/>
            <person name="Novak P."/>
            <person name="Zhang M."/>
            <person name="Costa L."/>
            <person name="Castellani M."/>
            <person name="Scott A."/>
            <person name="Toegelov H."/>
            <person name="Fuchs J."/>
            <person name="Mata-Sucre Y."/>
            <person name="Dias Y."/>
            <person name="Vanzela A.L.L."/>
            <person name="Huettel B."/>
            <person name="Almeida C.C.S."/>
            <person name="Simkova H."/>
            <person name="Souza G."/>
            <person name="Pedrosa-Harand A."/>
            <person name="Macas J."/>
            <person name="Mayer K.F.X."/>
            <person name="Houben A."/>
            <person name="Marques A."/>
        </authorList>
    </citation>
    <scope>NUCLEOTIDE SEQUENCE</scope>
    <source>
        <strain evidence="3">RhyBre1mFocal</strain>
    </source>
</reference>
<dbReference type="PANTHER" id="PTHR31589">
    <property type="entry name" value="PROTEIN, PUTATIVE (DUF239)-RELATED-RELATED"/>
    <property type="match status" value="1"/>
</dbReference>
<dbReference type="InterPro" id="IPR053168">
    <property type="entry name" value="Glutamic_endopeptidase"/>
</dbReference>